<evidence type="ECO:0000313" key="3">
    <source>
        <dbReference type="EMBL" id="PPQ87615.1"/>
    </source>
</evidence>
<keyword evidence="4" id="KW-1185">Reference proteome</keyword>
<protein>
    <recommendedName>
        <fullName evidence="2">DUF6535 domain-containing protein</fullName>
    </recommendedName>
</protein>
<dbReference type="EMBL" id="NHYD01002241">
    <property type="protein sequence ID" value="PPQ87615.1"/>
    <property type="molecule type" value="Genomic_DNA"/>
</dbReference>
<evidence type="ECO:0000313" key="4">
    <source>
        <dbReference type="Proteomes" id="UP000283269"/>
    </source>
</evidence>
<feature type="transmembrane region" description="Helical" evidence="1">
    <location>
        <begin position="219"/>
        <end position="242"/>
    </location>
</feature>
<dbReference type="OrthoDB" id="3235960at2759"/>
<dbReference type="Proteomes" id="UP000283269">
    <property type="component" value="Unassembled WGS sequence"/>
</dbReference>
<evidence type="ECO:0000259" key="2">
    <source>
        <dbReference type="Pfam" id="PF20153"/>
    </source>
</evidence>
<sequence>MDSCHLPIVDGGCRERPPKASHAGLYSNLIPTLQDGDDVRKSEPPKMWAIGDPFQYSPPKLEGDPWLLLLEPLMKKDKMRCDAWKDEVQNLLIFAGLFSAVVTAFIMESYKNLQADPNDAMIHLLSYIATRLDSPLDSNSTNTNSSSVPTPFSPSPSSIRVNIFWFISLVLSLTTVLVGIISLQWLREHQHYPDLTPRQRYAVYHMRVEGIEKWHVNKIFAALPLLLQCALILFLAGLVDFLRILGEWTLTTPVAVVIGLTLLFLISTTLLPSLQGLSLYFHLSSERSRSDGWQDPASQCPYKSPQSHATRILLRPIFRLLFRLHPRLRYFADETWRRTKYIFSKVASTSLPEDNFSRYIYFAFRRSKWIDFDLEWLSIRDAYMRRAFGRSSWYEELGQRDDDILPIHDLVQGLRRQSYQKSSYSPAYYCLSELSELVLLPLDTGDFCYHSADDRCRQNAYLHDLLCQFGDTCLSDYFVLDSFFGDSEIPGKETKTLAAILHQQTLFSFLRDDNMSDGALQSMHRKELALRLMQYFYQEQSHQLRLSKKQLSFPTCLAFNEFDFRLDRDMNRENFNAIVWQFANATLSLLQQLDTYTQSNSIVWSVEVQQNALSIHMETASCLTSWAFMPDVNRFSTKIDQDIKDAFYTLFIYVEERLNNEISSWADNQAHPSLLFYTSALYAHHLASWEDAAFRSLHSTLSRYKSRTIDVGIVDSTVEGRLIEDYSSRPWMYSSYSTPFSSQWWNDFNPQVVTPSNLAAHDADTR</sequence>
<feature type="domain" description="DUF6535" evidence="2">
    <location>
        <begin position="66"/>
        <end position="242"/>
    </location>
</feature>
<dbReference type="InterPro" id="IPR045338">
    <property type="entry name" value="DUF6535"/>
</dbReference>
<dbReference type="Pfam" id="PF20153">
    <property type="entry name" value="DUF6535"/>
    <property type="match status" value="1"/>
</dbReference>
<gene>
    <name evidence="3" type="ORF">CVT25_005800</name>
</gene>
<comment type="caution">
    <text evidence="3">The sequence shown here is derived from an EMBL/GenBank/DDBJ whole genome shotgun (WGS) entry which is preliminary data.</text>
</comment>
<keyword evidence="1" id="KW-0472">Membrane</keyword>
<dbReference type="InParanoid" id="A0A409XA43"/>
<dbReference type="STRING" id="93625.A0A409XA43"/>
<organism evidence="3 4">
    <name type="scientific">Psilocybe cyanescens</name>
    <dbReference type="NCBI Taxonomy" id="93625"/>
    <lineage>
        <taxon>Eukaryota</taxon>
        <taxon>Fungi</taxon>
        <taxon>Dikarya</taxon>
        <taxon>Basidiomycota</taxon>
        <taxon>Agaricomycotina</taxon>
        <taxon>Agaricomycetes</taxon>
        <taxon>Agaricomycetidae</taxon>
        <taxon>Agaricales</taxon>
        <taxon>Agaricineae</taxon>
        <taxon>Strophariaceae</taxon>
        <taxon>Psilocybe</taxon>
    </lineage>
</organism>
<keyword evidence="1" id="KW-1133">Transmembrane helix</keyword>
<dbReference type="AlphaFoldDB" id="A0A409XA43"/>
<feature type="transmembrane region" description="Helical" evidence="1">
    <location>
        <begin position="163"/>
        <end position="186"/>
    </location>
</feature>
<evidence type="ECO:0000256" key="1">
    <source>
        <dbReference type="SAM" id="Phobius"/>
    </source>
</evidence>
<feature type="transmembrane region" description="Helical" evidence="1">
    <location>
        <begin position="254"/>
        <end position="281"/>
    </location>
</feature>
<keyword evidence="1" id="KW-0812">Transmembrane</keyword>
<name>A0A409XA43_PSICY</name>
<reference evidence="3 4" key="1">
    <citation type="journal article" date="2018" name="Evol. Lett.">
        <title>Horizontal gene cluster transfer increased hallucinogenic mushroom diversity.</title>
        <authorList>
            <person name="Reynolds H.T."/>
            <person name="Vijayakumar V."/>
            <person name="Gluck-Thaler E."/>
            <person name="Korotkin H.B."/>
            <person name="Matheny P.B."/>
            <person name="Slot J.C."/>
        </authorList>
    </citation>
    <scope>NUCLEOTIDE SEQUENCE [LARGE SCALE GENOMIC DNA]</scope>
    <source>
        <strain evidence="3 4">2631</strain>
    </source>
</reference>
<accession>A0A409XA43</accession>
<feature type="transmembrane region" description="Helical" evidence="1">
    <location>
        <begin position="88"/>
        <end position="107"/>
    </location>
</feature>
<proteinExistence type="predicted"/>